<proteinExistence type="predicted"/>
<dbReference type="PANTHER" id="PTHR43037:SF1">
    <property type="entry name" value="BLL1128 PROTEIN"/>
    <property type="match status" value="1"/>
</dbReference>
<dbReference type="NCBIfam" id="TIGR01840">
    <property type="entry name" value="esterase_phb"/>
    <property type="match status" value="1"/>
</dbReference>
<evidence type="ECO:0000256" key="4">
    <source>
        <dbReference type="ARBA" id="ARBA00023326"/>
    </source>
</evidence>
<dbReference type="Pfam" id="PF00041">
    <property type="entry name" value="fn3"/>
    <property type="match status" value="1"/>
</dbReference>
<evidence type="ECO:0000256" key="2">
    <source>
        <dbReference type="ARBA" id="ARBA00022801"/>
    </source>
</evidence>
<dbReference type="RefSeq" id="WP_108953011.1">
    <property type="nucleotide sequence ID" value="NZ_BEVZ01000002.1"/>
</dbReference>
<accession>A0ABV2YG65</accession>
<feature type="domain" description="Fibronectin type-III" evidence="6">
    <location>
        <begin position="345"/>
        <end position="427"/>
    </location>
</feature>
<keyword evidence="1 5" id="KW-0732">Signal</keyword>
<feature type="signal peptide" evidence="5">
    <location>
        <begin position="1"/>
        <end position="37"/>
    </location>
</feature>
<dbReference type="InterPro" id="IPR050955">
    <property type="entry name" value="Plant_Biomass_Hydrol_Est"/>
</dbReference>
<evidence type="ECO:0000313" key="8">
    <source>
        <dbReference type="Proteomes" id="UP001550850"/>
    </source>
</evidence>
<dbReference type="Gene3D" id="2.60.40.10">
    <property type="entry name" value="Immunoglobulins"/>
    <property type="match status" value="1"/>
</dbReference>
<dbReference type="PANTHER" id="PTHR43037">
    <property type="entry name" value="UNNAMED PRODUCT-RELATED"/>
    <property type="match status" value="1"/>
</dbReference>
<keyword evidence="4" id="KW-0624">Polysaccharide degradation</keyword>
<keyword evidence="2" id="KW-0378">Hydrolase</keyword>
<keyword evidence="4" id="KW-0119">Carbohydrate metabolism</keyword>
<dbReference type="InterPro" id="IPR029058">
    <property type="entry name" value="AB_hydrolase_fold"/>
</dbReference>
<dbReference type="InterPro" id="IPR013783">
    <property type="entry name" value="Ig-like_fold"/>
</dbReference>
<evidence type="ECO:0000259" key="6">
    <source>
        <dbReference type="PROSITE" id="PS50853"/>
    </source>
</evidence>
<dbReference type="InterPro" id="IPR010126">
    <property type="entry name" value="Esterase_phb"/>
</dbReference>
<dbReference type="CDD" id="cd00063">
    <property type="entry name" value="FN3"/>
    <property type="match status" value="1"/>
</dbReference>
<dbReference type="SMART" id="SM00060">
    <property type="entry name" value="FN3"/>
    <property type="match status" value="1"/>
</dbReference>
<evidence type="ECO:0000256" key="5">
    <source>
        <dbReference type="SAM" id="SignalP"/>
    </source>
</evidence>
<dbReference type="InterPro" id="IPR036116">
    <property type="entry name" value="FN3_sf"/>
</dbReference>
<evidence type="ECO:0000313" key="7">
    <source>
        <dbReference type="EMBL" id="MEU3554717.1"/>
    </source>
</evidence>
<protein>
    <submittedName>
        <fullName evidence="7">PHB depolymerase family esterase</fullName>
    </submittedName>
</protein>
<comment type="caution">
    <text evidence="7">The sequence shown here is derived from an EMBL/GenBank/DDBJ whole genome shotgun (WGS) entry which is preliminary data.</text>
</comment>
<dbReference type="EMBL" id="JBEZUR010000012">
    <property type="protein sequence ID" value="MEU3554717.1"/>
    <property type="molecule type" value="Genomic_DNA"/>
</dbReference>
<reference evidence="7 8" key="1">
    <citation type="submission" date="2024-06" db="EMBL/GenBank/DDBJ databases">
        <title>The Natural Products Discovery Center: Release of the First 8490 Sequenced Strains for Exploring Actinobacteria Biosynthetic Diversity.</title>
        <authorList>
            <person name="Kalkreuter E."/>
            <person name="Kautsar S.A."/>
            <person name="Yang D."/>
            <person name="Bader C.D."/>
            <person name="Teijaro C.N."/>
            <person name="Fluegel L."/>
            <person name="Davis C.M."/>
            <person name="Simpson J.R."/>
            <person name="Lauterbach L."/>
            <person name="Steele A.D."/>
            <person name="Gui C."/>
            <person name="Meng S."/>
            <person name="Li G."/>
            <person name="Viehrig K."/>
            <person name="Ye F."/>
            <person name="Su P."/>
            <person name="Kiefer A.F."/>
            <person name="Nichols A."/>
            <person name="Cepeda A.J."/>
            <person name="Yan W."/>
            <person name="Fan B."/>
            <person name="Jiang Y."/>
            <person name="Adhikari A."/>
            <person name="Zheng C.-J."/>
            <person name="Schuster L."/>
            <person name="Cowan T.M."/>
            <person name="Smanski M.J."/>
            <person name="Chevrette M.G."/>
            <person name="De Carvalho L.P.S."/>
            <person name="Shen B."/>
        </authorList>
    </citation>
    <scope>NUCLEOTIDE SEQUENCE [LARGE SCALE GENOMIC DNA]</scope>
    <source>
        <strain evidence="7 8">NPDC038104</strain>
    </source>
</reference>
<organism evidence="7 8">
    <name type="scientific">Streptomyces fragilis</name>
    <dbReference type="NCBI Taxonomy" id="67301"/>
    <lineage>
        <taxon>Bacteria</taxon>
        <taxon>Bacillati</taxon>
        <taxon>Actinomycetota</taxon>
        <taxon>Actinomycetes</taxon>
        <taxon>Kitasatosporales</taxon>
        <taxon>Streptomycetaceae</taxon>
        <taxon>Streptomyces</taxon>
    </lineage>
</organism>
<keyword evidence="3" id="KW-0326">Glycosidase</keyword>
<sequence length="493" mass="49943">MPVPDRSRPGARARAFGLTAVLALLLALFAAPAPASAASLTQVTGFGTNPGNLQMYAYVPDGLPAGAPLVVALHGCTQSAADYHSHAGWAKYADLYRFAVVYPHTSSANNANSCFNWFQSSDTARGQGEALSVKQMVDHATGRYGSDRDRVFVTGLSAGGAMTAALLAAYPDVFAGGSIASGIPAGCATSVANAYTCMYNATAKTPKQWGDAVRSASGGWTGPWPRVAVWHGTSDTTVVPANATQSRDQWTNVWGLGQTPASTASLPGNTTQAVYTDARGVPAVTTFTVSGMGHGTAVDPGTGTSQCGTAGAYYLDTICSSYYTALFWGLDGGAVDPGGPGALPAPTGLAAGAVTDSGVTLSWNAVSGAASYEIYRGGSRIGTATGVSYTDTGLSPGTAYTYSVAAVDSSGAAGARSASVTATTSGGGGGFEHRCFTASNYAHVQAGRARQSGGYAYALGSGQNMGLYNTFYSHTLEEISAGHFVISDAGCPS</sequence>
<dbReference type="InterPro" id="IPR003961">
    <property type="entry name" value="FN3_dom"/>
</dbReference>
<keyword evidence="8" id="KW-1185">Reference proteome</keyword>
<evidence type="ECO:0000256" key="3">
    <source>
        <dbReference type="ARBA" id="ARBA00023295"/>
    </source>
</evidence>
<dbReference type="Gene3D" id="3.40.50.1820">
    <property type="entry name" value="alpha/beta hydrolase"/>
    <property type="match status" value="1"/>
</dbReference>
<dbReference type="SUPFAM" id="SSF49265">
    <property type="entry name" value="Fibronectin type III"/>
    <property type="match status" value="1"/>
</dbReference>
<feature type="chain" id="PRO_5046632562" evidence="5">
    <location>
        <begin position="38"/>
        <end position="493"/>
    </location>
</feature>
<dbReference type="SUPFAM" id="SSF53474">
    <property type="entry name" value="alpha/beta-Hydrolases"/>
    <property type="match status" value="2"/>
</dbReference>
<dbReference type="Proteomes" id="UP001550850">
    <property type="component" value="Unassembled WGS sequence"/>
</dbReference>
<name>A0ABV2YG65_9ACTN</name>
<gene>
    <name evidence="7" type="ORF">AB0E65_10930</name>
</gene>
<dbReference type="PROSITE" id="PS50853">
    <property type="entry name" value="FN3"/>
    <property type="match status" value="1"/>
</dbReference>
<evidence type="ECO:0000256" key="1">
    <source>
        <dbReference type="ARBA" id="ARBA00022729"/>
    </source>
</evidence>
<dbReference type="Pfam" id="PF10503">
    <property type="entry name" value="Esterase_PHB"/>
    <property type="match status" value="1"/>
</dbReference>